<gene>
    <name evidence="2" type="ORF">OJ962_33150</name>
</gene>
<keyword evidence="1" id="KW-0175">Coiled coil</keyword>
<feature type="coiled-coil region" evidence="1">
    <location>
        <begin position="110"/>
        <end position="137"/>
    </location>
</feature>
<dbReference type="PANTHER" id="PTHR43252:SF4">
    <property type="entry name" value="TRANSCRIPTIONAL REGULATORY PROTEIN"/>
    <property type="match status" value="1"/>
</dbReference>
<dbReference type="Gene3D" id="1.10.10.10">
    <property type="entry name" value="Winged helix-like DNA-binding domain superfamily/Winged helix DNA-binding domain"/>
    <property type="match status" value="1"/>
</dbReference>
<dbReference type="SUPFAM" id="SSF46785">
    <property type="entry name" value="Winged helix' DNA-binding domain"/>
    <property type="match status" value="1"/>
</dbReference>
<dbReference type="InterPro" id="IPR036390">
    <property type="entry name" value="WH_DNA-bd_sf"/>
</dbReference>
<keyword evidence="3" id="KW-1185">Reference proteome</keyword>
<evidence type="ECO:0000256" key="1">
    <source>
        <dbReference type="SAM" id="Coils"/>
    </source>
</evidence>
<comment type="caution">
    <text evidence="2">The sequence shown here is derived from an EMBL/GenBank/DDBJ whole genome shotgun (WGS) entry which is preliminary data.</text>
</comment>
<accession>A0ABT4RUX2</accession>
<dbReference type="RefSeq" id="WP_202953849.1">
    <property type="nucleotide sequence ID" value="NZ_JAPCID010000086.1"/>
</dbReference>
<dbReference type="EMBL" id="JAPCID010000086">
    <property type="protein sequence ID" value="MDA0142379.1"/>
    <property type="molecule type" value="Genomic_DNA"/>
</dbReference>
<proteinExistence type="predicted"/>
<evidence type="ECO:0000313" key="3">
    <source>
        <dbReference type="Proteomes" id="UP001147700"/>
    </source>
</evidence>
<sequence>MSNLTPFSYVILVLVGEGGAGPHDLVRMMRDGRVYWTAPESQYYAEPKKLAGAGYLEATKQPGRTHAKTHYTLTDKGREALAEWLATPTRFARIQNEAIVRLLGAEYANRGVLLESLMHLERELDELTQALAAAAEREAALPHRSRALAANRRLAQRILDAHRAWLTEVRDQL</sequence>
<organism evidence="2 3">
    <name type="scientific">Solirubrobacter deserti</name>
    <dbReference type="NCBI Taxonomy" id="2282478"/>
    <lineage>
        <taxon>Bacteria</taxon>
        <taxon>Bacillati</taxon>
        <taxon>Actinomycetota</taxon>
        <taxon>Thermoleophilia</taxon>
        <taxon>Solirubrobacterales</taxon>
        <taxon>Solirubrobacteraceae</taxon>
        <taxon>Solirubrobacter</taxon>
    </lineage>
</organism>
<dbReference type="Proteomes" id="UP001147700">
    <property type="component" value="Unassembled WGS sequence"/>
</dbReference>
<reference evidence="2" key="1">
    <citation type="submission" date="2022-10" db="EMBL/GenBank/DDBJ databases">
        <title>The WGS of Solirubrobacter sp. CPCC 204708.</title>
        <authorList>
            <person name="Jiang Z."/>
        </authorList>
    </citation>
    <scope>NUCLEOTIDE SEQUENCE</scope>
    <source>
        <strain evidence="2">CPCC 204708</strain>
    </source>
</reference>
<name>A0ABT4RUX2_9ACTN</name>
<dbReference type="PANTHER" id="PTHR43252">
    <property type="entry name" value="TRANSCRIPTIONAL REGULATOR YQJI"/>
    <property type="match status" value="1"/>
</dbReference>
<protein>
    <submittedName>
        <fullName evidence="2">PadR family transcriptional regulator</fullName>
    </submittedName>
</protein>
<dbReference type="InterPro" id="IPR036388">
    <property type="entry name" value="WH-like_DNA-bd_sf"/>
</dbReference>
<evidence type="ECO:0000313" key="2">
    <source>
        <dbReference type="EMBL" id="MDA0142379.1"/>
    </source>
</evidence>